<accession>A0A9X0SLT8</accession>
<evidence type="ECO:0000313" key="3">
    <source>
        <dbReference type="Proteomes" id="UP000075476"/>
    </source>
</evidence>
<dbReference type="AlphaFoldDB" id="A0A9X0SLT8"/>
<name>A0A9X0SLT8_BACCE</name>
<evidence type="ECO:0000259" key="1">
    <source>
        <dbReference type="Pfam" id="PF03374"/>
    </source>
</evidence>
<dbReference type="Pfam" id="PF03374">
    <property type="entry name" value="ANT"/>
    <property type="match status" value="1"/>
</dbReference>
<gene>
    <name evidence="2" type="ORF">AT268_35195</name>
</gene>
<evidence type="ECO:0000313" key="2">
    <source>
        <dbReference type="EMBL" id="KXY35117.1"/>
    </source>
</evidence>
<dbReference type="EMBL" id="LOMO01000168">
    <property type="protein sequence ID" value="KXY35117.1"/>
    <property type="molecule type" value="Genomic_DNA"/>
</dbReference>
<dbReference type="GO" id="GO:0003677">
    <property type="term" value="F:DNA binding"/>
    <property type="evidence" value="ECO:0007669"/>
    <property type="project" value="InterPro"/>
</dbReference>
<reference evidence="2 3" key="1">
    <citation type="submission" date="2015-12" db="EMBL/GenBank/DDBJ databases">
        <title>Bacillus cereus Group isolate.</title>
        <authorList>
            <person name="Kovac J."/>
        </authorList>
    </citation>
    <scope>NUCLEOTIDE SEQUENCE [LARGE SCALE GENOMIC DNA]</scope>
    <source>
        <strain evidence="2 3">FSL K6-0073</strain>
    </source>
</reference>
<comment type="caution">
    <text evidence="2">The sequence shown here is derived from an EMBL/GenBank/DDBJ whole genome shotgun (WGS) entry which is preliminary data.</text>
</comment>
<dbReference type="Proteomes" id="UP000075476">
    <property type="component" value="Unassembled WGS sequence"/>
</dbReference>
<dbReference type="Pfam" id="PF09669">
    <property type="entry name" value="Phage_pRha"/>
    <property type="match status" value="1"/>
</dbReference>
<dbReference type="InterPro" id="IPR005039">
    <property type="entry name" value="Ant_C"/>
</dbReference>
<feature type="domain" description="Antirepressor protein C-terminal" evidence="1">
    <location>
        <begin position="134"/>
        <end position="233"/>
    </location>
</feature>
<protein>
    <submittedName>
        <fullName evidence="2">Rha family transcriptional regulator</fullName>
    </submittedName>
</protein>
<sequence length="237" mass="27036">MTNELSVNQQEVNYIDSLEVAEMTGKRHADLLRTIDGYSEVFLTNGKVRSLDYFVTAKYLDLKGEPRRKYLLTRKGCELVANKMTGEKGVLFTVAYIDRFHEMEKAVQQPALPTTYKEALLQLVEQVEATEKLQAQLDEQAPAIAYHEKVLDIEGFTTMESTAKQLGLRSAQQLNNLLRQLKVIYYTKKGSWVHTAKYSYLKDEGYIGYKPLEKGKLQMLVSQKGTQEIARLIGITE</sequence>
<dbReference type="NCBIfam" id="TIGR02681">
    <property type="entry name" value="phage_pRha"/>
    <property type="match status" value="1"/>
</dbReference>
<dbReference type="RefSeq" id="WP_061663728.1">
    <property type="nucleotide sequence ID" value="NZ_LOMO01000168.1"/>
</dbReference>
<organism evidence="2 3">
    <name type="scientific">Bacillus cereus</name>
    <dbReference type="NCBI Taxonomy" id="1396"/>
    <lineage>
        <taxon>Bacteria</taxon>
        <taxon>Bacillati</taxon>
        <taxon>Bacillota</taxon>
        <taxon>Bacilli</taxon>
        <taxon>Bacillales</taxon>
        <taxon>Bacillaceae</taxon>
        <taxon>Bacillus</taxon>
        <taxon>Bacillus cereus group</taxon>
    </lineage>
</organism>
<proteinExistence type="predicted"/>
<dbReference type="InterPro" id="IPR014054">
    <property type="entry name" value="Phage_regulatory_Rha"/>
</dbReference>